<evidence type="ECO:0000259" key="2">
    <source>
        <dbReference type="Pfam" id="PF07000"/>
    </source>
</evidence>
<protein>
    <submittedName>
        <fullName evidence="4">UPF0415 protein C7orf25 homolog</fullName>
    </submittedName>
</protein>
<dbReference type="OrthoDB" id="441890at2759"/>
<comment type="similarity">
    <text evidence="1">Belongs to the UPF0415 family.</text>
</comment>
<proteinExistence type="inferred from homology"/>
<evidence type="ECO:0000259" key="3">
    <source>
        <dbReference type="Pfam" id="PF18474"/>
    </source>
</evidence>
<reference evidence="4" key="1">
    <citation type="submission" date="2014-11" db="EMBL/GenBank/DDBJ databases">
        <authorList>
            <person name="Geib S."/>
        </authorList>
    </citation>
    <scope>NUCLEOTIDE SEQUENCE</scope>
</reference>
<dbReference type="EMBL" id="GBXI01004103">
    <property type="protein sequence ID" value="JAD10189.1"/>
    <property type="molecule type" value="Transcribed_RNA"/>
</dbReference>
<dbReference type="Pfam" id="PF07000">
    <property type="entry name" value="DUF1308"/>
    <property type="match status" value="1"/>
</dbReference>
<reference evidence="4" key="2">
    <citation type="journal article" date="2015" name="Gigascience">
        <title>Reconstructing a comprehensive transcriptome assembly of a white-pupal translocated strain of the pest fruit fly Bactrocera cucurbitae.</title>
        <authorList>
            <person name="Sim S.B."/>
            <person name="Calla B."/>
            <person name="Hall B."/>
            <person name="DeRego T."/>
            <person name="Geib S.M."/>
        </authorList>
    </citation>
    <scope>NUCLEOTIDE SEQUENCE</scope>
</reference>
<dbReference type="InterPro" id="IPR010733">
    <property type="entry name" value="DUF1308"/>
</dbReference>
<dbReference type="InterPro" id="IPR041076">
    <property type="entry name" value="DUF5614"/>
</dbReference>
<organism evidence="4">
    <name type="scientific">Zeugodacus cucurbitae</name>
    <name type="common">Melon fruit fly</name>
    <name type="synonym">Bactrocera cucurbitae</name>
    <dbReference type="NCBI Taxonomy" id="28588"/>
    <lineage>
        <taxon>Eukaryota</taxon>
        <taxon>Metazoa</taxon>
        <taxon>Ecdysozoa</taxon>
        <taxon>Arthropoda</taxon>
        <taxon>Hexapoda</taxon>
        <taxon>Insecta</taxon>
        <taxon>Pterygota</taxon>
        <taxon>Neoptera</taxon>
        <taxon>Endopterygota</taxon>
        <taxon>Diptera</taxon>
        <taxon>Brachycera</taxon>
        <taxon>Muscomorpha</taxon>
        <taxon>Tephritoidea</taxon>
        <taxon>Tephritidae</taxon>
        <taxon>Zeugodacus</taxon>
        <taxon>Zeugodacus</taxon>
    </lineage>
</organism>
<evidence type="ECO:0000313" key="4">
    <source>
        <dbReference type="EMBL" id="JAD10189.1"/>
    </source>
</evidence>
<feature type="domain" description="DUF5614" evidence="3">
    <location>
        <begin position="16"/>
        <end position="186"/>
    </location>
</feature>
<accession>A0A0A1XFK5</accession>
<dbReference type="AlphaFoldDB" id="A0A0A1XFK5"/>
<dbReference type="PANTHER" id="PTHR13379:SF0">
    <property type="entry name" value="UPF0415 PROTEIN C7ORF25"/>
    <property type="match status" value="1"/>
</dbReference>
<evidence type="ECO:0000256" key="1">
    <source>
        <dbReference type="ARBA" id="ARBA00006588"/>
    </source>
</evidence>
<dbReference type="PANTHER" id="PTHR13379">
    <property type="entry name" value="UNCHARACTERIZED DUF1308"/>
    <property type="match status" value="1"/>
</dbReference>
<sequence length="373" mass="41617">MDKEIPFEELVERANEKIKLGYELIAQLDEYRQINGVDKIQRKITQEVKFLQKVIKNQTLKINHVQCSNLTHYAFLVQILKLQRDVVHVDCGFPVEERSNPLRVDIVCENGLKWIKAIARNSKSLADAANGAASYGARSILDQAQEFVDASEQHLCMFKAPKVVFYFSQTIDNTLLVELQEIGVEIASIAEPAECDDSADISNVSTLNIDITTLLAYISNVCNGSCNWMFKEGILTEQAEKERQTPLKPVLDGLFKGKRLICCETAYKSFAEIISLLAGPQEHQRAAELLKIVEVLPDVSAVPDELAVIKFSGKINQRSLKIFAFGMQMKAVTVTSNKAFVRSAKMQGINVPVFTHQARALTEAKEATATPIQ</sequence>
<gene>
    <name evidence="4" type="primary">TGas015c11.1</name>
    <name evidence="4" type="ORF">g.33484</name>
</gene>
<dbReference type="Pfam" id="PF18474">
    <property type="entry name" value="DUF5614"/>
    <property type="match status" value="1"/>
</dbReference>
<name>A0A0A1XFK5_ZEUCU</name>
<feature type="domain" description="DUF1308" evidence="2">
    <location>
        <begin position="207"/>
        <end position="370"/>
    </location>
</feature>